<evidence type="ECO:0000256" key="3">
    <source>
        <dbReference type="PROSITE-ProRule" id="PRU00708"/>
    </source>
</evidence>
<dbReference type="Pfam" id="PF01535">
    <property type="entry name" value="PPR"/>
    <property type="match status" value="3"/>
</dbReference>
<dbReference type="InterPro" id="IPR046960">
    <property type="entry name" value="PPR_At4g14850-like_plant"/>
</dbReference>
<evidence type="ECO:0008006" key="6">
    <source>
        <dbReference type="Google" id="ProtNLM"/>
    </source>
</evidence>
<dbReference type="Pfam" id="PF13041">
    <property type="entry name" value="PPR_2"/>
    <property type="match status" value="3"/>
</dbReference>
<keyword evidence="1" id="KW-0677">Repeat</keyword>
<evidence type="ECO:0000256" key="1">
    <source>
        <dbReference type="ARBA" id="ARBA00022737"/>
    </source>
</evidence>
<organism evidence="4 5">
    <name type="scientific">Linum tenue</name>
    <dbReference type="NCBI Taxonomy" id="586396"/>
    <lineage>
        <taxon>Eukaryota</taxon>
        <taxon>Viridiplantae</taxon>
        <taxon>Streptophyta</taxon>
        <taxon>Embryophyta</taxon>
        <taxon>Tracheophyta</taxon>
        <taxon>Spermatophyta</taxon>
        <taxon>Magnoliopsida</taxon>
        <taxon>eudicotyledons</taxon>
        <taxon>Gunneridae</taxon>
        <taxon>Pentapetalae</taxon>
        <taxon>rosids</taxon>
        <taxon>fabids</taxon>
        <taxon>Malpighiales</taxon>
        <taxon>Linaceae</taxon>
        <taxon>Linum</taxon>
    </lineage>
</organism>
<feature type="repeat" description="PPR" evidence="3">
    <location>
        <begin position="169"/>
        <end position="203"/>
    </location>
</feature>
<feature type="repeat" description="PPR" evidence="3">
    <location>
        <begin position="303"/>
        <end position="337"/>
    </location>
</feature>
<comment type="similarity">
    <text evidence="2">Belongs to the PPR family. PCMP-E subfamily.</text>
</comment>
<evidence type="ECO:0000256" key="2">
    <source>
        <dbReference type="ARBA" id="ARBA00061659"/>
    </source>
</evidence>
<dbReference type="Pfam" id="PF20431">
    <property type="entry name" value="E_motif"/>
    <property type="match status" value="1"/>
</dbReference>
<feature type="repeat" description="PPR" evidence="3">
    <location>
        <begin position="272"/>
        <end position="302"/>
    </location>
</feature>
<dbReference type="Gene3D" id="1.25.40.10">
    <property type="entry name" value="Tetratricopeptide repeat domain"/>
    <property type="match status" value="3"/>
</dbReference>
<keyword evidence="5" id="KW-1185">Reference proteome</keyword>
<dbReference type="NCBIfam" id="TIGR00756">
    <property type="entry name" value="PPR"/>
    <property type="match status" value="4"/>
</dbReference>
<dbReference type="PROSITE" id="PS51375">
    <property type="entry name" value="PPR"/>
    <property type="match status" value="4"/>
</dbReference>
<dbReference type="InterPro" id="IPR002885">
    <property type="entry name" value="PPR_rpt"/>
</dbReference>
<dbReference type="FunFam" id="1.25.40.10:FF:000921">
    <property type="entry name" value="Pentatricopeptide repeat-containing protein At5g48910"/>
    <property type="match status" value="1"/>
</dbReference>
<protein>
    <recommendedName>
        <fullName evidence="6">Pentatricopeptide repeat-containing protein</fullName>
    </recommendedName>
</protein>
<feature type="repeat" description="PPR" evidence="3">
    <location>
        <begin position="68"/>
        <end position="102"/>
    </location>
</feature>
<dbReference type="PANTHER" id="PTHR47926:SF540">
    <property type="entry name" value="PENTATRICOPEPTIDE REPEAT-CONTAINING PROTEIN"/>
    <property type="match status" value="1"/>
</dbReference>
<gene>
    <name evidence="4" type="ORF">LITE_LOCUS29095</name>
</gene>
<dbReference type="AlphaFoldDB" id="A0AAV0MIP0"/>
<dbReference type="FunFam" id="1.25.40.10:FF:000334">
    <property type="entry name" value="Pentatricopeptide repeat-containing protein"/>
    <property type="match status" value="1"/>
</dbReference>
<dbReference type="GO" id="GO:0003723">
    <property type="term" value="F:RNA binding"/>
    <property type="evidence" value="ECO:0007669"/>
    <property type="project" value="InterPro"/>
</dbReference>
<sequence>MNRSIEKKVLRLLHGHKTWNSLRQIHAHFVRHGLDQCNQVLSHFVSVCGSLNKMQYADRLFDQTHNPNIFLFNAMIKGYSVSGPFEESLFLFSWMKSCAIWADEYTFAPLLKACSSNGDLKLGQCVQKEVFARGFDGFSSVKIGVVELYTMCGAMEDAHKVFDEMTDREAIIWNLMIRGYCKRGNVDRGMYLFRNMTERTVVSWNIMISGLAQSGRDGEALALFREMQDQEGVKPDEASLVTVLPICARLGALDVGKWIHSYAEYTGIYLNSIPVGNALVDFYSKCGNLDTAMRIFNQMLKKNVVSWNAMISGLALNGKGELGSDLFYEMTSQVFCPNDSTFVGVLSCCAHAGLVEKGRAFFSSMVADYQIEPKLEHYGCMVDLLGRSGRVREAYDIIRSMAPHQRPTAAPLWGALLGACRNHGEMRIAELVVKEIIEIEPWNSGNYVLLSNIYAEEERWDEVEKVREMMRERSVRKSSGLSAIGWMNE</sequence>
<dbReference type="SUPFAM" id="SSF48452">
    <property type="entry name" value="TPR-like"/>
    <property type="match status" value="1"/>
</dbReference>
<name>A0AAV0MIP0_9ROSI</name>
<reference evidence="4" key="1">
    <citation type="submission" date="2022-08" db="EMBL/GenBank/DDBJ databases">
        <authorList>
            <person name="Gutierrez-Valencia J."/>
        </authorList>
    </citation>
    <scope>NUCLEOTIDE SEQUENCE</scope>
</reference>
<evidence type="ECO:0000313" key="5">
    <source>
        <dbReference type="Proteomes" id="UP001154282"/>
    </source>
</evidence>
<evidence type="ECO:0000313" key="4">
    <source>
        <dbReference type="EMBL" id="CAI0446637.1"/>
    </source>
</evidence>
<comment type="caution">
    <text evidence="4">The sequence shown here is derived from an EMBL/GenBank/DDBJ whole genome shotgun (WGS) entry which is preliminary data.</text>
</comment>
<proteinExistence type="inferred from homology"/>
<dbReference type="PANTHER" id="PTHR47926">
    <property type="entry name" value="PENTATRICOPEPTIDE REPEAT-CONTAINING PROTEIN"/>
    <property type="match status" value="1"/>
</dbReference>
<dbReference type="Proteomes" id="UP001154282">
    <property type="component" value="Unassembled WGS sequence"/>
</dbReference>
<dbReference type="InterPro" id="IPR046848">
    <property type="entry name" value="E_motif"/>
</dbReference>
<dbReference type="GO" id="GO:0009451">
    <property type="term" value="P:RNA modification"/>
    <property type="evidence" value="ECO:0007669"/>
    <property type="project" value="InterPro"/>
</dbReference>
<dbReference type="InterPro" id="IPR011990">
    <property type="entry name" value="TPR-like_helical_dom_sf"/>
</dbReference>
<accession>A0AAV0MIP0</accession>
<dbReference type="EMBL" id="CAMGYJ010000007">
    <property type="protein sequence ID" value="CAI0446637.1"/>
    <property type="molecule type" value="Genomic_DNA"/>
</dbReference>